<proteinExistence type="predicted"/>
<dbReference type="Proteomes" id="UP000018144">
    <property type="component" value="Unassembled WGS sequence"/>
</dbReference>
<organism evidence="2 3">
    <name type="scientific">Pyronema omphalodes (strain CBS 100304)</name>
    <name type="common">Pyronema confluens</name>
    <dbReference type="NCBI Taxonomy" id="1076935"/>
    <lineage>
        <taxon>Eukaryota</taxon>
        <taxon>Fungi</taxon>
        <taxon>Dikarya</taxon>
        <taxon>Ascomycota</taxon>
        <taxon>Pezizomycotina</taxon>
        <taxon>Pezizomycetes</taxon>
        <taxon>Pezizales</taxon>
        <taxon>Pyronemataceae</taxon>
        <taxon>Pyronema</taxon>
    </lineage>
</organism>
<accession>U4LSN1</accession>
<reference evidence="2 3" key="1">
    <citation type="journal article" date="2013" name="PLoS Genet.">
        <title>The genome and development-dependent transcriptomes of Pyronema confluens: a window into fungal evolution.</title>
        <authorList>
            <person name="Traeger S."/>
            <person name="Altegoer F."/>
            <person name="Freitag M."/>
            <person name="Gabaldon T."/>
            <person name="Kempken F."/>
            <person name="Kumar A."/>
            <person name="Marcet-Houben M."/>
            <person name="Poggeler S."/>
            <person name="Stajich J.E."/>
            <person name="Nowrousian M."/>
        </authorList>
    </citation>
    <scope>NUCLEOTIDE SEQUENCE [LARGE SCALE GENOMIC DNA]</scope>
    <source>
        <strain evidence="3">CBS 100304</strain>
        <tissue evidence="2">Vegetative mycelium</tissue>
    </source>
</reference>
<gene>
    <name evidence="2" type="ORF">PCON_12992</name>
</gene>
<sequence length="476" mass="51598">MPFTAPHSQLPCCNGDLFKVGGCRWFPCMSGYYNPQSPASWQQNRPGDWDPRSTSSTPGHASSYSKDMQGPPTDMMTRFTAQMKPEDPSAFNSQIDEVDRAVDNLIKSGKMFNPPRRDSMPMMAAPVPFGRELHQRPIDVGMIGMSNRQIHASPMAEPYMAERPTSVNLQNYYANQRFQQARPPMPQQHSQPSEPETMLQKNRRIAAQRERELRNYHQEQQLNRSLSSSVPNISRDQAYRGPLANNLLADLNTTLGKDARVMSPGAMSGDDRRELIARQRYALYNTHSEGAHSEDGNHHDDSRALTMNSNGASAPASNAGGTRVHTPATEHANGAQSAGAVSPNHARTSSGIQGFNRTSASSPGGSPPRSQRGSVAPGASSVAPIGTRPTSQAQQHQNPALLNKRSSPPLASPLAYGAFSVNQDSSEDPFDSIAKRSTSAASTEQHSSNNQADGLGWSKVWGPGSKGLNNVASVWG</sequence>
<feature type="region of interest" description="Disordered" evidence="1">
    <location>
        <begin position="39"/>
        <end position="72"/>
    </location>
</feature>
<feature type="compositionally biased region" description="Low complexity" evidence="1">
    <location>
        <begin position="308"/>
        <end position="321"/>
    </location>
</feature>
<feature type="region of interest" description="Disordered" evidence="1">
    <location>
        <begin position="287"/>
        <end position="476"/>
    </location>
</feature>
<evidence type="ECO:0000256" key="1">
    <source>
        <dbReference type="SAM" id="MobiDB-lite"/>
    </source>
</evidence>
<dbReference type="eggNOG" id="ENOG502QW4G">
    <property type="taxonomic scope" value="Eukaryota"/>
</dbReference>
<keyword evidence="3" id="KW-1185">Reference proteome</keyword>
<feature type="compositionally biased region" description="Polar residues" evidence="1">
    <location>
        <begin position="467"/>
        <end position="476"/>
    </location>
</feature>
<evidence type="ECO:0000313" key="2">
    <source>
        <dbReference type="EMBL" id="CCX32360.1"/>
    </source>
</evidence>
<feature type="compositionally biased region" description="Basic and acidic residues" evidence="1">
    <location>
        <begin position="289"/>
        <end position="303"/>
    </location>
</feature>
<feature type="compositionally biased region" description="Polar residues" evidence="1">
    <location>
        <begin position="388"/>
        <end position="406"/>
    </location>
</feature>
<dbReference type="EMBL" id="HF935830">
    <property type="protein sequence ID" value="CCX32360.1"/>
    <property type="molecule type" value="Genomic_DNA"/>
</dbReference>
<dbReference type="OrthoDB" id="5401193at2759"/>
<dbReference type="AlphaFoldDB" id="U4LSN1"/>
<dbReference type="STRING" id="1076935.U4LSN1"/>
<feature type="compositionally biased region" description="Polar residues" evidence="1">
    <location>
        <begin position="345"/>
        <end position="356"/>
    </location>
</feature>
<feature type="compositionally biased region" description="Low complexity" evidence="1">
    <location>
        <begin position="357"/>
        <end position="374"/>
    </location>
</feature>
<dbReference type="OMA" id="YYDNQQW"/>
<name>U4LSN1_PYROM</name>
<protein>
    <submittedName>
        <fullName evidence="2">Uncharacterized protein</fullName>
    </submittedName>
</protein>
<feature type="compositionally biased region" description="Polar residues" evidence="1">
    <location>
        <begin position="52"/>
        <end position="66"/>
    </location>
</feature>
<feature type="compositionally biased region" description="Polar residues" evidence="1">
    <location>
        <begin position="435"/>
        <end position="452"/>
    </location>
</feature>
<evidence type="ECO:0000313" key="3">
    <source>
        <dbReference type="Proteomes" id="UP000018144"/>
    </source>
</evidence>